<evidence type="ECO:0000259" key="6">
    <source>
        <dbReference type="PROSITE" id="PS50893"/>
    </source>
</evidence>
<dbReference type="GO" id="GO:0005886">
    <property type="term" value="C:plasma membrane"/>
    <property type="evidence" value="ECO:0007669"/>
    <property type="project" value="UniProtKB-SubCell"/>
</dbReference>
<proteinExistence type="inferred from homology"/>
<evidence type="ECO:0000313" key="7">
    <source>
        <dbReference type="EMBL" id="MBB6180496.1"/>
    </source>
</evidence>
<dbReference type="AlphaFoldDB" id="A0A7W9YZK8"/>
<dbReference type="InterPro" id="IPR013563">
    <property type="entry name" value="Oligopep_ABC_C"/>
</dbReference>
<accession>A0A7W9YZK8</accession>
<dbReference type="InterPro" id="IPR050319">
    <property type="entry name" value="ABC_transp_ATP-bind"/>
</dbReference>
<comment type="subcellular location">
    <subcellularLocation>
        <location evidence="1">Cell inner membrane</location>
        <topology evidence="1">Peripheral membrane protein</topology>
    </subcellularLocation>
</comment>
<evidence type="ECO:0000256" key="4">
    <source>
        <dbReference type="ARBA" id="ARBA00022741"/>
    </source>
</evidence>
<evidence type="ECO:0000256" key="3">
    <source>
        <dbReference type="ARBA" id="ARBA00022448"/>
    </source>
</evidence>
<dbReference type="PROSITE" id="PS50893">
    <property type="entry name" value="ABC_TRANSPORTER_2"/>
    <property type="match status" value="2"/>
</dbReference>
<dbReference type="GO" id="GO:0016887">
    <property type="term" value="F:ATP hydrolysis activity"/>
    <property type="evidence" value="ECO:0007669"/>
    <property type="project" value="InterPro"/>
</dbReference>
<dbReference type="RefSeq" id="WP_077548547.1">
    <property type="nucleotide sequence ID" value="NZ_JACHEJ010000005.1"/>
</dbReference>
<evidence type="ECO:0000313" key="8">
    <source>
        <dbReference type="Proteomes" id="UP000535501"/>
    </source>
</evidence>
<dbReference type="Pfam" id="PF08352">
    <property type="entry name" value="oligo_HPY"/>
    <property type="match status" value="2"/>
</dbReference>
<evidence type="ECO:0000256" key="1">
    <source>
        <dbReference type="ARBA" id="ARBA00004417"/>
    </source>
</evidence>
<keyword evidence="3" id="KW-0813">Transport</keyword>
<dbReference type="PANTHER" id="PTHR43776:SF7">
    <property type="entry name" value="D,D-DIPEPTIDE TRANSPORT ATP-BINDING PROTEIN DDPF-RELATED"/>
    <property type="match status" value="1"/>
</dbReference>
<protein>
    <submittedName>
        <fullName evidence="7">Microcin C transport system ATP-binding protein</fullName>
    </submittedName>
</protein>
<organism evidence="7 8">
    <name type="scientific">Pseudorhizobium flavum</name>
    <dbReference type="NCBI Taxonomy" id="1335061"/>
    <lineage>
        <taxon>Bacteria</taxon>
        <taxon>Pseudomonadati</taxon>
        <taxon>Pseudomonadota</taxon>
        <taxon>Alphaproteobacteria</taxon>
        <taxon>Hyphomicrobiales</taxon>
        <taxon>Rhizobiaceae</taxon>
        <taxon>Rhizobium/Agrobacterium group</taxon>
        <taxon>Pseudorhizobium</taxon>
    </lineage>
</organism>
<dbReference type="PROSITE" id="PS00211">
    <property type="entry name" value="ABC_TRANSPORTER_1"/>
    <property type="match status" value="2"/>
</dbReference>
<name>A0A7W9YZK8_9HYPH</name>
<feature type="domain" description="ABC transporter" evidence="6">
    <location>
        <begin position="287"/>
        <end position="526"/>
    </location>
</feature>
<dbReference type="Gene3D" id="3.40.50.300">
    <property type="entry name" value="P-loop containing nucleotide triphosphate hydrolases"/>
    <property type="match status" value="2"/>
</dbReference>
<dbReference type="NCBIfam" id="NF007739">
    <property type="entry name" value="PRK10419.1"/>
    <property type="match status" value="2"/>
</dbReference>
<dbReference type="SMART" id="SM00382">
    <property type="entry name" value="AAA"/>
    <property type="match status" value="2"/>
</dbReference>
<dbReference type="InterPro" id="IPR017871">
    <property type="entry name" value="ABC_transporter-like_CS"/>
</dbReference>
<dbReference type="GO" id="GO:0005524">
    <property type="term" value="F:ATP binding"/>
    <property type="evidence" value="ECO:0007669"/>
    <property type="project" value="UniProtKB-KW"/>
</dbReference>
<dbReference type="PANTHER" id="PTHR43776">
    <property type="entry name" value="TRANSPORT ATP-BINDING PROTEIN"/>
    <property type="match status" value="1"/>
</dbReference>
<dbReference type="Proteomes" id="UP000535501">
    <property type="component" value="Unassembled WGS sequence"/>
</dbReference>
<dbReference type="CDD" id="cd03257">
    <property type="entry name" value="ABC_NikE_OppD_transporters"/>
    <property type="match status" value="2"/>
</dbReference>
<gene>
    <name evidence="7" type="ORF">HNQ75_002475</name>
</gene>
<dbReference type="SUPFAM" id="SSF52540">
    <property type="entry name" value="P-loop containing nucleoside triphosphate hydrolases"/>
    <property type="match status" value="2"/>
</dbReference>
<dbReference type="EMBL" id="JACHEJ010000005">
    <property type="protein sequence ID" value="MBB6180496.1"/>
    <property type="molecule type" value="Genomic_DNA"/>
</dbReference>
<dbReference type="GO" id="GO:0015833">
    <property type="term" value="P:peptide transport"/>
    <property type="evidence" value="ECO:0007669"/>
    <property type="project" value="InterPro"/>
</dbReference>
<comment type="caution">
    <text evidence="7">The sequence shown here is derived from an EMBL/GenBank/DDBJ whole genome shotgun (WGS) entry which is preliminary data.</text>
</comment>
<dbReference type="InterPro" id="IPR027417">
    <property type="entry name" value="P-loop_NTPase"/>
</dbReference>
<dbReference type="FunFam" id="3.40.50.300:FF:000016">
    <property type="entry name" value="Oligopeptide ABC transporter ATP-binding component"/>
    <property type="match status" value="2"/>
</dbReference>
<dbReference type="InterPro" id="IPR003593">
    <property type="entry name" value="AAA+_ATPase"/>
</dbReference>
<dbReference type="InterPro" id="IPR003439">
    <property type="entry name" value="ABC_transporter-like_ATP-bd"/>
</dbReference>
<keyword evidence="4" id="KW-0547">Nucleotide-binding</keyword>
<dbReference type="Pfam" id="PF00005">
    <property type="entry name" value="ABC_tran"/>
    <property type="match status" value="2"/>
</dbReference>
<dbReference type="NCBIfam" id="NF008453">
    <property type="entry name" value="PRK11308.1"/>
    <property type="match status" value="2"/>
</dbReference>
<feature type="domain" description="ABC transporter" evidence="6">
    <location>
        <begin position="8"/>
        <end position="257"/>
    </location>
</feature>
<keyword evidence="8" id="KW-1185">Reference proteome</keyword>
<evidence type="ECO:0000256" key="5">
    <source>
        <dbReference type="ARBA" id="ARBA00022840"/>
    </source>
</evidence>
<keyword evidence="5 7" id="KW-0067">ATP-binding</keyword>
<comment type="similarity">
    <text evidence="2">Belongs to the ABC transporter superfamily.</text>
</comment>
<reference evidence="7 8" key="1">
    <citation type="submission" date="2020-08" db="EMBL/GenBank/DDBJ databases">
        <title>Genomic Encyclopedia of Type Strains, Phase IV (KMG-IV): sequencing the most valuable type-strain genomes for metagenomic binning, comparative biology and taxonomic classification.</title>
        <authorList>
            <person name="Goeker M."/>
        </authorList>
    </citation>
    <scope>NUCLEOTIDE SEQUENCE [LARGE SCALE GENOMIC DNA]</scope>
    <source>
        <strain evidence="7 8">DSM 102134</strain>
    </source>
</reference>
<evidence type="ECO:0000256" key="2">
    <source>
        <dbReference type="ARBA" id="ARBA00005417"/>
    </source>
</evidence>
<dbReference type="GO" id="GO:0055085">
    <property type="term" value="P:transmembrane transport"/>
    <property type="evidence" value="ECO:0007669"/>
    <property type="project" value="UniProtKB-ARBA"/>
</dbReference>
<sequence>MTEPLLSVRDLSVAFHQGKETSRAVDGVSFDIIPGEVVALVGESGSGKSVTANSILRLLPYPAASHPSGEILFGGHDLLKTPDQMLRQVRGNDITMIFQEPMTSLNPLHTIEKQIGEILDLHQGLTGQAARARILELLNQVGIREPEKRLQAYPHQLSGGQRQRVMIAMALANRPKLLVADEPTTALDVTVQAQILELLSRLKGEHDMSMLFITHDLGIVRKFADRVCVMTRGRIVETGNVEDVFTHPQHEYTRHLLASEPRGEPPVADPTKPIVMEGQDVRVWFPIKAGLMRRVVDHVKAVDGVSLSLRAGETLGVVGESGSGKTTLGLALARLISSEGRIAFIGNDIGNYSFKQMRPLRDRLQVVFQDPYGSLSPRMSVGEIIAEGLKVHEPSLSPDERDERVRWALTEVGLDPDTRWRYPHEFSGGQRQRIAIARAMVLKPRFVMLDEPTSALDMTVQAQVVDLLRDLQKKHELAYLFISHDLKVVKALANHVIVMRGGKVVEEGPSEQIFQAPQQDYTKALMAAAFDLRAVDTAAISQ</sequence>